<organism evidence="1 2">
    <name type="scientific">Streptomyces zingiberis</name>
    <dbReference type="NCBI Taxonomy" id="2053010"/>
    <lineage>
        <taxon>Bacteria</taxon>
        <taxon>Bacillati</taxon>
        <taxon>Actinomycetota</taxon>
        <taxon>Actinomycetes</taxon>
        <taxon>Kitasatosporales</taxon>
        <taxon>Streptomycetaceae</taxon>
        <taxon>Streptomyces</taxon>
    </lineage>
</organism>
<dbReference type="Proteomes" id="UP000695264">
    <property type="component" value="Unassembled WGS sequence"/>
</dbReference>
<dbReference type="EMBL" id="JAATEN010000051">
    <property type="protein sequence ID" value="NJQ03982.1"/>
    <property type="molecule type" value="Genomic_DNA"/>
</dbReference>
<keyword evidence="2" id="KW-1185">Reference proteome</keyword>
<gene>
    <name evidence="1" type="ORF">HCK00_26620</name>
</gene>
<evidence type="ECO:0000313" key="1">
    <source>
        <dbReference type="EMBL" id="NJQ03982.1"/>
    </source>
</evidence>
<dbReference type="RefSeq" id="WP_168104604.1">
    <property type="nucleotide sequence ID" value="NZ_JAATEN010000051.1"/>
</dbReference>
<proteinExistence type="predicted"/>
<sequence length="442" mass="46271">MLVSSAVRIAQQPDATFGASIGIPHLQHALGQVTKLGENLVRNVLGKPTGPVTRAEVTRVLWAMAGAAQRVGPLDAQATEALGRRVLHLPPAEPWTPQRKQELWILTARAIAADVDPGDPFTLAAFHLAAKGAFGPAYLLREGGTVRGYNWSGGTAPGGLDLRTVGRPEQEPGGDTKVGSAPAPWAENGEPGDVLTVWTAADPQGMVVLRLADMPPMRINDQEFLALLDLAPLLRTTPLGVPLLFASSRTGSPGRHSPLPQVFTDRTGRAGWAYTAPLRLESADTAQDGTPAPVRVVELPDPATGALGTWQKTLLRAGAPVTSGAAMVSSPPAGAVAAADPLFAPQTLLTDDSGAVRGRNWTGERIDLLRADRTLVVEDRPGEAGFRHADESAPWGAEAYVVGAEEVPGGGVRTHDGQVLSRAEFARKLAADPALSALPARV</sequence>
<evidence type="ECO:0000313" key="2">
    <source>
        <dbReference type="Proteomes" id="UP000695264"/>
    </source>
</evidence>
<reference evidence="1 2" key="1">
    <citation type="submission" date="2020-03" db="EMBL/GenBank/DDBJ databases">
        <title>WGS of actinomycetes isolated from Thailand.</title>
        <authorList>
            <person name="Thawai C."/>
        </authorList>
    </citation>
    <scope>NUCLEOTIDE SEQUENCE [LARGE SCALE GENOMIC DNA]</scope>
    <source>
        <strain evidence="1 2">PLAI 1-29</strain>
    </source>
</reference>
<name>A0ABX1C7Z9_9ACTN</name>
<feature type="non-terminal residue" evidence="1">
    <location>
        <position position="442"/>
    </location>
</feature>
<protein>
    <submittedName>
        <fullName evidence="1">Uncharacterized protein</fullName>
    </submittedName>
</protein>
<comment type="caution">
    <text evidence="1">The sequence shown here is derived from an EMBL/GenBank/DDBJ whole genome shotgun (WGS) entry which is preliminary data.</text>
</comment>
<accession>A0ABX1C7Z9</accession>